<dbReference type="Gene3D" id="3.10.28.20">
    <property type="entry name" value="Acetamidase/Formamidase-like domains"/>
    <property type="match status" value="1"/>
</dbReference>
<sequence length="305" mass="33053">MNFISKQDVVYELSGANQSIAEIEPGQRVTFDTYDCFSDQIRSTKDKFTTIGWEMINPATGPISIKGAQPGDVLKIKIEDISVADYGVMVTAPGFGTIEDEITKETTKIIPIKDNKAIFNDNIEIPIKPMIGVIGTAPEGDQAIPCGTPGEHGGNMDCQEVIAGSTIYLPVHHQGGLLALGDLHAVMADGEVSMTGLEVAGKVTLQIEVLSGQSAKLPLPMIINNENLIVVHSEKTLDESVKQVTSKTTHFIREYSDLELEDAVSLLSLVGDVKICQVVDPLMTVRMEIAHKYLKQLGISEQLFS</sequence>
<protein>
    <submittedName>
        <fullName evidence="1">Acetamidase/Formamidase</fullName>
    </submittedName>
</protein>
<dbReference type="EMBL" id="CP001034">
    <property type="protein sequence ID" value="ACB84231.1"/>
    <property type="molecule type" value="Genomic_DNA"/>
</dbReference>
<dbReference type="HOGENOM" id="CLU_032013_1_0_9"/>
<keyword evidence="2" id="KW-1185">Reference proteome</keyword>
<dbReference type="RefSeq" id="WP_012447115.1">
    <property type="nucleotide sequence ID" value="NC_010718.1"/>
</dbReference>
<gene>
    <name evidence="1" type="ordered locus">Nther_0636</name>
</gene>
<dbReference type="PANTHER" id="PTHR31891">
    <property type="entry name" value="FORMAMIDASE C869.04-RELATED"/>
    <property type="match status" value="1"/>
</dbReference>
<reference evidence="1 2" key="2">
    <citation type="journal article" date="2011" name="J. Bacteriol.">
        <title>Complete genome sequence of the anaerobic, halophilic alkalithermophile Natranaerobius thermophilus JW/NM-WN-LF.</title>
        <authorList>
            <person name="Zhao B."/>
            <person name="Mesbah N.M."/>
            <person name="Dalin E."/>
            <person name="Goodwin L."/>
            <person name="Nolan M."/>
            <person name="Pitluck S."/>
            <person name="Chertkov O."/>
            <person name="Brettin T.S."/>
            <person name="Han J."/>
            <person name="Larimer F.W."/>
            <person name="Land M.L."/>
            <person name="Hauser L."/>
            <person name="Kyrpides N."/>
            <person name="Wiegel J."/>
        </authorList>
    </citation>
    <scope>NUCLEOTIDE SEQUENCE [LARGE SCALE GENOMIC DNA]</scope>
    <source>
        <strain evidence="2">ATCC BAA-1301 / DSM 18059 / JW/NM-WN-LF</strain>
    </source>
</reference>
<dbReference type="InParanoid" id="B2A6V0"/>
<dbReference type="Gene3D" id="2.40.10.120">
    <property type="match status" value="1"/>
</dbReference>
<dbReference type="KEGG" id="nth:Nther_0636"/>
<dbReference type="Gene3D" id="2.60.120.580">
    <property type="entry name" value="Acetamidase/Formamidase-like domains"/>
    <property type="match status" value="1"/>
</dbReference>
<name>B2A6V0_NATTJ</name>
<dbReference type="Pfam" id="PF03069">
    <property type="entry name" value="FmdA_AmdA"/>
    <property type="match status" value="2"/>
</dbReference>
<evidence type="ECO:0000313" key="1">
    <source>
        <dbReference type="EMBL" id="ACB84231.1"/>
    </source>
</evidence>
<dbReference type="GO" id="GO:0016811">
    <property type="term" value="F:hydrolase activity, acting on carbon-nitrogen (but not peptide) bonds, in linear amides"/>
    <property type="evidence" value="ECO:0007669"/>
    <property type="project" value="InterPro"/>
</dbReference>
<accession>B2A6V0</accession>
<dbReference type="OrthoDB" id="9811740at2"/>
<dbReference type="SUPFAM" id="SSF141130">
    <property type="entry name" value="Acetamidase/Formamidase-like"/>
    <property type="match status" value="1"/>
</dbReference>
<dbReference type="eggNOG" id="COG2421">
    <property type="taxonomic scope" value="Bacteria"/>
</dbReference>
<evidence type="ECO:0000313" key="2">
    <source>
        <dbReference type="Proteomes" id="UP000001683"/>
    </source>
</evidence>
<organism evidence="1 2">
    <name type="scientific">Natranaerobius thermophilus (strain ATCC BAA-1301 / DSM 18059 / JW/NM-WN-LF)</name>
    <dbReference type="NCBI Taxonomy" id="457570"/>
    <lineage>
        <taxon>Bacteria</taxon>
        <taxon>Bacillati</taxon>
        <taxon>Bacillota</taxon>
        <taxon>Clostridia</taxon>
        <taxon>Natranaerobiales</taxon>
        <taxon>Natranaerobiaceae</taxon>
        <taxon>Natranaerobius</taxon>
    </lineage>
</organism>
<reference evidence="1 2" key="1">
    <citation type="submission" date="2008-04" db="EMBL/GenBank/DDBJ databases">
        <title>Complete sequence of chromosome of Natranaerobius thermophilus JW/NM-WN-LF.</title>
        <authorList>
            <consortium name="US DOE Joint Genome Institute"/>
            <person name="Copeland A."/>
            <person name="Lucas S."/>
            <person name="Lapidus A."/>
            <person name="Glavina del Rio T."/>
            <person name="Dalin E."/>
            <person name="Tice H."/>
            <person name="Bruce D."/>
            <person name="Goodwin L."/>
            <person name="Pitluck S."/>
            <person name="Chertkov O."/>
            <person name="Brettin T."/>
            <person name="Detter J.C."/>
            <person name="Han C."/>
            <person name="Kuske C.R."/>
            <person name="Schmutz J."/>
            <person name="Larimer F."/>
            <person name="Land M."/>
            <person name="Hauser L."/>
            <person name="Kyrpides N."/>
            <person name="Lykidis A."/>
            <person name="Mesbah N.M."/>
            <person name="Wiegel J."/>
        </authorList>
    </citation>
    <scope>NUCLEOTIDE SEQUENCE [LARGE SCALE GENOMIC DNA]</scope>
    <source>
        <strain evidence="2">ATCC BAA-1301 / DSM 18059 / JW/NM-WN-LF</strain>
    </source>
</reference>
<dbReference type="AlphaFoldDB" id="B2A6V0"/>
<dbReference type="PANTHER" id="PTHR31891:SF1">
    <property type="entry name" value="FORMAMIDASE C869.04-RELATED"/>
    <property type="match status" value="1"/>
</dbReference>
<dbReference type="STRING" id="457570.Nther_0636"/>
<proteinExistence type="predicted"/>
<dbReference type="InterPro" id="IPR004304">
    <property type="entry name" value="FmdA_AmdA"/>
</dbReference>
<dbReference type="Proteomes" id="UP000001683">
    <property type="component" value="Chromosome"/>
</dbReference>